<dbReference type="SMART" id="SM00343">
    <property type="entry name" value="ZnF_C2HC"/>
    <property type="match status" value="3"/>
</dbReference>
<comment type="caution">
    <text evidence="4">The sequence shown here is derived from an EMBL/GenBank/DDBJ whole genome shotgun (WGS) entry which is preliminary data.</text>
</comment>
<dbReference type="Gene3D" id="2.60.40.3770">
    <property type="match status" value="1"/>
</dbReference>
<dbReference type="InterPro" id="IPR005312">
    <property type="entry name" value="DUF1759"/>
</dbReference>
<dbReference type="Pfam" id="PF19019">
    <property type="entry name" value="Phlebo_G2_C"/>
    <property type="match status" value="1"/>
</dbReference>
<feature type="region of interest" description="Disordered" evidence="1">
    <location>
        <begin position="1528"/>
        <end position="1564"/>
    </location>
</feature>
<dbReference type="SUPFAM" id="SSF56672">
    <property type="entry name" value="DNA/RNA polymerases"/>
    <property type="match status" value="1"/>
</dbReference>
<feature type="transmembrane region" description="Helical" evidence="2">
    <location>
        <begin position="2301"/>
        <end position="2320"/>
    </location>
</feature>
<keyword evidence="2" id="KW-0472">Membrane</keyword>
<feature type="compositionally biased region" description="Pro residues" evidence="1">
    <location>
        <begin position="1533"/>
        <end position="1551"/>
    </location>
</feature>
<feature type="domain" description="CCHC-type" evidence="3">
    <location>
        <begin position="2144"/>
        <end position="2160"/>
    </location>
</feature>
<dbReference type="Pfam" id="PF05380">
    <property type="entry name" value="Peptidase_A17"/>
    <property type="match status" value="1"/>
</dbReference>
<dbReference type="GO" id="GO:0006259">
    <property type="term" value="P:DNA metabolic process"/>
    <property type="evidence" value="ECO:0007669"/>
    <property type="project" value="UniProtKB-ARBA"/>
</dbReference>
<sequence length="2539" mass="286839">MSAPFRQLIGPAKSRLQRYTTEVDDLLLDNRPEDEDQHLFLRDARLLKTRLINVIALLSDQNNRWQQYIASLPEERQAAANQEYSDFDTGEDAFTIVLDHGREALDTIQAAIDDETSQTATEQLLQNITATIPNRHTPTNRTASLLSEDLGPLPQNPTYSVPQPNQTNEGLFQSPPNYNRGLFQPTNERSGGLFQLPTNEGDNLFQLPPIKMLRFNGNRADWASFWDMFNVGVHSRMMSRIEKYTRLLSLLYGEAEQFIKGYPYSADAYPLVIEALKKRYGQTDILAENLQAELLNMLPAQDNTDSLRKTSEAIDRICRQMKLLGHSEEQPVLHTAIKAKFPRSVITKVVEKQLISTTSPTVTQLREDISHVIAVREEVQRTLNVLKPEQPKRDEPRRPELKRATRSTEQARAFSVTEKKNGKPASKTVSTTQQKDGKPPKCFLCDKGLHWARECLVYTTPDDRCKKFAEQSRCFRCCRRGHNANACRKNSTCQNCQGKHHIILCPKLDRKEVRVTNSVTGERDLTRATVNQCLTNLPESEVLLMATDVKVSSPTNPGKQLAAFVFFDNGSQPSFIRTDYAEKLGLRKLTNGELEIHHFNADEHQRFRSPKYGLHIHQEDGTIRKVIVNGTKKICFGLRPTTFSPELKSKLPVKLRTVLSSSNKEPDLLIGMRDFWQFVDKVERITPSLTIVHTTVGPMICGEAQGQLSSEEVVTSNVAIVNASPFLLNSTVQHHLDLEATESVDDSARHLAAELKHNMYVDDGTLGAESEEEALFKCSQSKLIFQRAGMNLRGYLVNSDAVMSQIHEEDRSNNDNPKFLGIPWNSQLDELTIKFPTQSTAVVPTRRSVLAELASTFDPLGLVSPAILPAKIFFQTLWTKDHSWDSPLNDEESSTWTQLQHNWHDQRITVQRRAGYDQDWELHVFVDASKDAYAATVYLRSHNEDASTAHLIFSKNRLKPKDGVTIPRLELLAILIGTRALKFVRRELHRPIKRQVLWSDSQCALRWIASTDDNSKFVTNRLREIRLTDCEFRFVPTALNPADLSTRGCSVQELKTHPLWWSGPDWLVGPDSNWPQQLSVMPPPDTSETFEDEPTSSTVMAITVQEPVPKLFNAERFSSWNTLVRTAMTAMRFLKHRVNIDANSALMQKRKWLSITSEGPFTAEDYKLATLILLQLHQQEKSISDHETANLKFFKDEDGLIRLRSRMGNADWTEDSIHPILLWKDTHLVRLLIRQIHEQNHHIGVNATLTEFLAKYWTRHARKNVRKALSECMQCRRMLAKPYSLPPMPDHPKQRETLSKTQKDPYFTEHEIYWKFIPELAPWFGSTYERLVAIAKDAFRKTVGKNVLTFDELHTFVSEVEASMNHRPLTYVTTDADGILPLRPIDFIQPKALVLLEGPLLDESKDTEYRPVTFSRDRATEAWKATLAYQAKFWERWSEEYLQMLRERSQWTHRAPRLENSTSPKVGEVVLLHDNLRPKNLWKMGRITEVFETPNGIRTAKVLMGKDSILTRPVNKLYSLEVSDYSAREVEPPLAPDPPEPADPAPDPTEPADPTDDTAPRYQLRVNPKKKTLFTAPVLTTLIPLLLLLPYCSGLYAMPPRNPICSECSAQCTNRGLAVSIPAYVDKFEVCCDQTDCESHLYKPLTVIDLPHSQLVNSYSCTIHSWTPDSRSFQPLYLRCPAQDECKLLDCYLCWEALGNPSCLPGMAIWAIALLLTSFGCCVAGLFRYCCLNIDFCCGWLFRGTWHLLHGLLIGLSRRLRHLSPADKAKLRSSHTRDRRSYRSLARGRVTLCIVTLCLLSTEPVLGTTYTHSLSTREEACIQNGKEKTCYVNAVTQLSLLPAGQTTTMVLTDQNMRAIGSIALVVETVRMTCTPKNVLITRSYKVRTEAVKRCPRQGSCVDDYCSKVNLKTQIEELKEWNHLPGNTYCTDSCSFWWCRCGLPTPACLFYRVFAEPASASVYEVFKCSSWEYQVLVSLTLKTDTNSTSTLISLTPGMTSRWGNISLTPTSVSQAPVPVLGSYFLTDGTRTAMLDKVHTDLHCSDVATAANFSCQLSPTACAGCQVAEDTISCQCRDLRLEDFMEDPSIRLPLRVSGYQIRENNSKVFAETHRAAIQLTVKIDKVKLTTVYDGSTCRLTPQQLTGCYSCDSGGELKFKCRTDHGRALANIKCEQGQWFTALCSQNEEEQTTLLSFTKAVINESCKVECPGGSSSFLLSGTLSYVPHRLSQPFNSIQGKDDPEAPSGGTCFLGFCIELDIWSYLMLLTNWQNCLWLILCVFVALIALWIYLKLNPAFRIWKMVARTYLTGLLLTSTLATPFASQQNLATSLGIRPNQMTQKWGYISSELYLHPLIRPMALNESPLIDFEISRYESPSHDTTTLKSTFSCSGSNRSNSKSDGELSEPSKKLKLGEPAKAVLRSLLHRRPPLKFSAGVSGPYGQSVQFHSSLFSSIAFNQSPRLYCHIILPCFSLNKPLIQFSCGTCGALVEGPFISLTEHSSQLTRQQSSLLLTPLQSSLTTQTSSSCIQTNRTQFSTILFP</sequence>
<dbReference type="EMBL" id="JAKKPZ010000011">
    <property type="protein sequence ID" value="KAI1715350.1"/>
    <property type="molecule type" value="Genomic_DNA"/>
</dbReference>
<dbReference type="Proteomes" id="UP001201812">
    <property type="component" value="Unassembled WGS sequence"/>
</dbReference>
<evidence type="ECO:0000259" key="3">
    <source>
        <dbReference type="SMART" id="SM00343"/>
    </source>
</evidence>
<feature type="transmembrane region" description="Helical" evidence="2">
    <location>
        <begin position="2272"/>
        <end position="2289"/>
    </location>
</feature>
<feature type="domain" description="CCHC-type" evidence="3">
    <location>
        <begin position="441"/>
        <end position="457"/>
    </location>
</feature>
<dbReference type="InterPro" id="IPR043502">
    <property type="entry name" value="DNA/RNA_pol_sf"/>
</dbReference>
<proteinExistence type="predicted"/>
<feature type="domain" description="CCHC-type" evidence="3">
    <location>
        <begin position="473"/>
        <end position="489"/>
    </location>
</feature>
<name>A0AAD4N242_9BILA</name>
<feature type="compositionally biased region" description="Basic and acidic residues" evidence="1">
    <location>
        <begin position="2395"/>
        <end position="2406"/>
    </location>
</feature>
<dbReference type="InterPro" id="IPR036397">
    <property type="entry name" value="RNaseH_sf"/>
</dbReference>
<evidence type="ECO:0000313" key="5">
    <source>
        <dbReference type="Proteomes" id="UP001201812"/>
    </source>
</evidence>
<organism evidence="4 5">
    <name type="scientific">Ditylenchus destructor</name>
    <dbReference type="NCBI Taxonomy" id="166010"/>
    <lineage>
        <taxon>Eukaryota</taxon>
        <taxon>Metazoa</taxon>
        <taxon>Ecdysozoa</taxon>
        <taxon>Nematoda</taxon>
        <taxon>Chromadorea</taxon>
        <taxon>Rhabditida</taxon>
        <taxon>Tylenchina</taxon>
        <taxon>Tylenchomorpha</taxon>
        <taxon>Sphaerularioidea</taxon>
        <taxon>Anguinidae</taxon>
        <taxon>Anguininae</taxon>
        <taxon>Ditylenchus</taxon>
    </lineage>
</organism>
<reference evidence="4" key="1">
    <citation type="submission" date="2022-01" db="EMBL/GenBank/DDBJ databases">
        <title>Genome Sequence Resource for Two Populations of Ditylenchus destructor, the Migratory Endoparasitic Phytonematode.</title>
        <authorList>
            <person name="Zhang H."/>
            <person name="Lin R."/>
            <person name="Xie B."/>
        </authorList>
    </citation>
    <scope>NUCLEOTIDE SEQUENCE</scope>
    <source>
        <strain evidence="4">BazhouSP</strain>
    </source>
</reference>
<dbReference type="InterPro" id="IPR041588">
    <property type="entry name" value="Integrase_H2C2"/>
</dbReference>
<feature type="compositionally biased region" description="Basic and acidic residues" evidence="1">
    <location>
        <begin position="389"/>
        <end position="403"/>
    </location>
</feature>
<dbReference type="GO" id="GO:0008270">
    <property type="term" value="F:zinc ion binding"/>
    <property type="evidence" value="ECO:0007669"/>
    <property type="project" value="InterPro"/>
</dbReference>
<dbReference type="Pfam" id="PF07245">
    <property type="entry name" value="Phlebovirus_G2"/>
    <property type="match status" value="1"/>
</dbReference>
<feature type="compositionally biased region" description="Low complexity" evidence="1">
    <location>
        <begin position="2383"/>
        <end position="2394"/>
    </location>
</feature>
<keyword evidence="2" id="KW-0812">Transmembrane</keyword>
<dbReference type="PANTHER" id="PTHR47331:SF4">
    <property type="entry name" value="PEPTIDASE S1 DOMAIN-CONTAINING PROTEIN"/>
    <property type="match status" value="1"/>
</dbReference>
<accession>A0AAD4N242</accession>
<dbReference type="GO" id="GO:0003676">
    <property type="term" value="F:nucleic acid binding"/>
    <property type="evidence" value="ECO:0007669"/>
    <property type="project" value="InterPro"/>
</dbReference>
<dbReference type="InterPro" id="IPR040676">
    <property type="entry name" value="DUF5641"/>
</dbReference>
<dbReference type="InterPro" id="IPR008042">
    <property type="entry name" value="Retrotrans_Pao"/>
</dbReference>
<keyword evidence="5" id="KW-1185">Reference proteome</keyword>
<dbReference type="InterPro" id="IPR001878">
    <property type="entry name" value="Znf_CCHC"/>
</dbReference>
<dbReference type="InterPro" id="IPR043603">
    <property type="entry name" value="Phlebo_G2_C"/>
</dbReference>
<protein>
    <submittedName>
        <fullName evidence="4">Pao retrotransposon peptidase domain-containing protein</fullName>
    </submittedName>
</protein>
<dbReference type="Pfam" id="PF17921">
    <property type="entry name" value="Integrase_H2C2"/>
    <property type="match status" value="1"/>
</dbReference>
<feature type="region of interest" description="Disordered" evidence="1">
    <location>
        <begin position="2374"/>
        <end position="2406"/>
    </location>
</feature>
<dbReference type="Gene3D" id="1.10.340.70">
    <property type="match status" value="1"/>
</dbReference>
<gene>
    <name evidence="4" type="ORF">DdX_07655</name>
</gene>
<dbReference type="InterPro" id="IPR008737">
    <property type="entry name" value="DUF1758"/>
</dbReference>
<dbReference type="Pfam" id="PF05585">
    <property type="entry name" value="DUF1758"/>
    <property type="match status" value="1"/>
</dbReference>
<dbReference type="Pfam" id="PF18701">
    <property type="entry name" value="DUF5641"/>
    <property type="match status" value="1"/>
</dbReference>
<evidence type="ECO:0000313" key="4">
    <source>
        <dbReference type="EMBL" id="KAI1715350.1"/>
    </source>
</evidence>
<feature type="region of interest" description="Disordered" evidence="1">
    <location>
        <begin position="388"/>
        <end position="438"/>
    </location>
</feature>
<dbReference type="Pfam" id="PF03564">
    <property type="entry name" value="DUF1759"/>
    <property type="match status" value="1"/>
</dbReference>
<evidence type="ECO:0000256" key="1">
    <source>
        <dbReference type="SAM" id="MobiDB-lite"/>
    </source>
</evidence>
<evidence type="ECO:0000256" key="2">
    <source>
        <dbReference type="SAM" id="Phobius"/>
    </source>
</evidence>
<dbReference type="InterPro" id="IPR009878">
    <property type="entry name" value="Phlebovirus_G2_fusion"/>
</dbReference>
<dbReference type="Gene3D" id="3.30.420.10">
    <property type="entry name" value="Ribonuclease H-like superfamily/Ribonuclease H"/>
    <property type="match status" value="1"/>
</dbReference>
<keyword evidence="2" id="KW-1133">Transmembrane helix</keyword>
<dbReference type="PANTHER" id="PTHR47331">
    <property type="entry name" value="PHD-TYPE DOMAIN-CONTAINING PROTEIN"/>
    <property type="match status" value="1"/>
</dbReference>